<evidence type="ECO:0000313" key="1">
    <source>
        <dbReference type="EMBL" id="GBP26213.1"/>
    </source>
</evidence>
<evidence type="ECO:0000313" key="2">
    <source>
        <dbReference type="Proteomes" id="UP000299102"/>
    </source>
</evidence>
<name>A0A4C1UIA2_EUMVA</name>
<reference evidence="1 2" key="1">
    <citation type="journal article" date="2019" name="Commun. Biol.">
        <title>The bagworm genome reveals a unique fibroin gene that provides high tensile strength.</title>
        <authorList>
            <person name="Kono N."/>
            <person name="Nakamura H."/>
            <person name="Ohtoshi R."/>
            <person name="Tomita M."/>
            <person name="Numata K."/>
            <person name="Arakawa K."/>
        </authorList>
    </citation>
    <scope>NUCLEOTIDE SEQUENCE [LARGE SCALE GENOMIC DNA]</scope>
</reference>
<dbReference type="Proteomes" id="UP000299102">
    <property type="component" value="Unassembled WGS sequence"/>
</dbReference>
<accession>A0A4C1UIA2</accession>
<gene>
    <name evidence="1" type="ORF">EVAR_16063_1</name>
</gene>
<sequence length="94" mass="10796">MASTHRSRKRTQKGLCIFRPECRRSRTGILAPTRRYSYCRLLLMSQNSMTPFAIESEVQGASPGRVVCPRSGYYHPPPLNPRPMAAWLPVRRVH</sequence>
<organism evidence="1 2">
    <name type="scientific">Eumeta variegata</name>
    <name type="common">Bagworm moth</name>
    <name type="synonym">Eumeta japonica</name>
    <dbReference type="NCBI Taxonomy" id="151549"/>
    <lineage>
        <taxon>Eukaryota</taxon>
        <taxon>Metazoa</taxon>
        <taxon>Ecdysozoa</taxon>
        <taxon>Arthropoda</taxon>
        <taxon>Hexapoda</taxon>
        <taxon>Insecta</taxon>
        <taxon>Pterygota</taxon>
        <taxon>Neoptera</taxon>
        <taxon>Endopterygota</taxon>
        <taxon>Lepidoptera</taxon>
        <taxon>Glossata</taxon>
        <taxon>Ditrysia</taxon>
        <taxon>Tineoidea</taxon>
        <taxon>Psychidae</taxon>
        <taxon>Oiketicinae</taxon>
        <taxon>Eumeta</taxon>
    </lineage>
</organism>
<dbReference type="EMBL" id="BGZK01000178">
    <property type="protein sequence ID" value="GBP26213.1"/>
    <property type="molecule type" value="Genomic_DNA"/>
</dbReference>
<dbReference type="AlphaFoldDB" id="A0A4C1UIA2"/>
<comment type="caution">
    <text evidence="1">The sequence shown here is derived from an EMBL/GenBank/DDBJ whole genome shotgun (WGS) entry which is preliminary data.</text>
</comment>
<keyword evidence="2" id="KW-1185">Reference proteome</keyword>
<proteinExistence type="predicted"/>
<protein>
    <submittedName>
        <fullName evidence="1">Uncharacterized protein</fullName>
    </submittedName>
</protein>